<keyword evidence="2" id="KW-0813">Transport</keyword>
<feature type="transmembrane region" description="Helical" evidence="6">
    <location>
        <begin position="216"/>
        <end position="238"/>
    </location>
</feature>
<dbReference type="NCBIfam" id="NF047574">
    <property type="entry name" value="opine_export_Sa"/>
    <property type="match status" value="1"/>
</dbReference>
<feature type="transmembrane region" description="Helical" evidence="6">
    <location>
        <begin position="161"/>
        <end position="179"/>
    </location>
</feature>
<evidence type="ECO:0000256" key="4">
    <source>
        <dbReference type="ARBA" id="ARBA00022989"/>
    </source>
</evidence>
<dbReference type="GO" id="GO:0022857">
    <property type="term" value="F:transmembrane transporter activity"/>
    <property type="evidence" value="ECO:0007669"/>
    <property type="project" value="InterPro"/>
</dbReference>
<keyword evidence="3 6" id="KW-0812">Transmembrane</keyword>
<dbReference type="PANTHER" id="PTHR23531:SF2">
    <property type="entry name" value="PERMEASE"/>
    <property type="match status" value="1"/>
</dbReference>
<protein>
    <submittedName>
        <fullName evidence="8">MFS transporter</fullName>
    </submittedName>
</protein>
<feature type="transmembrane region" description="Helical" evidence="6">
    <location>
        <begin position="244"/>
        <end position="262"/>
    </location>
</feature>
<feature type="transmembrane region" description="Helical" evidence="6">
    <location>
        <begin position="306"/>
        <end position="327"/>
    </location>
</feature>
<dbReference type="Proteomes" id="UP000700212">
    <property type="component" value="Unassembled WGS sequence"/>
</dbReference>
<evidence type="ECO:0000256" key="6">
    <source>
        <dbReference type="SAM" id="Phobius"/>
    </source>
</evidence>
<dbReference type="InterPro" id="IPR020846">
    <property type="entry name" value="MFS_dom"/>
</dbReference>
<evidence type="ECO:0000256" key="3">
    <source>
        <dbReference type="ARBA" id="ARBA00022692"/>
    </source>
</evidence>
<reference evidence="8" key="2">
    <citation type="submission" date="2021-09" db="EMBL/GenBank/DDBJ databases">
        <authorList>
            <person name="Gilroy R."/>
        </authorList>
    </citation>
    <scope>NUCLEOTIDE SEQUENCE</scope>
    <source>
        <strain evidence="8">CHK160-4876</strain>
    </source>
</reference>
<evidence type="ECO:0000256" key="1">
    <source>
        <dbReference type="ARBA" id="ARBA00004651"/>
    </source>
</evidence>
<feature type="transmembrane region" description="Helical" evidence="6">
    <location>
        <begin position="45"/>
        <end position="63"/>
    </location>
</feature>
<dbReference type="AlphaFoldDB" id="A0A921T4L7"/>
<dbReference type="PANTHER" id="PTHR23531">
    <property type="entry name" value="QUINOLENE RESISTANCE PROTEIN NORA"/>
    <property type="match status" value="1"/>
</dbReference>
<accession>A0A921T4L7</accession>
<sequence length="398" mass="43722">MKREPLSLGMIQMYGLAMFYFTANAVLTVIFPLQASAVGMPEAEIGIMMGMYMFVCMILRPWAGQMVGKHSVFTIMKWLLVGHAIALLLYVIVGVSSLYLVRILQGVVTAFFSMAMQIGVADVLRDEDRGQGMAMYSLSTVLPGLYGPALALLLWSQQSHTTLMLLIVSLAFLPLLFFIKSPLPKTKNDNTSFTLREMFKAFGTARKNKGLVTSSIIMLLGASVFGALSAFLPLFLITTKTGNAAFYLFLQAIVVVTSRFLFRKYIPSDGNWHPKFMAIVLVSSIMGTTLLAVLPHINYLLYSSAIFNGIATAMLYPTLTTYISFVVPDAQRHILLGIFLASYDLGFSLGGFMMGFVIQYVSYQAMFITCSIVGVVALIYNFASTLPPREDEGAPVSS</sequence>
<reference evidence="8" key="1">
    <citation type="journal article" date="2021" name="PeerJ">
        <title>Extensive microbial diversity within the chicken gut microbiome revealed by metagenomics and culture.</title>
        <authorList>
            <person name="Gilroy R."/>
            <person name="Ravi A."/>
            <person name="Getino M."/>
            <person name="Pursley I."/>
            <person name="Horton D.L."/>
            <person name="Alikhan N.F."/>
            <person name="Baker D."/>
            <person name="Gharbi K."/>
            <person name="Hall N."/>
            <person name="Watson M."/>
            <person name="Adriaenssens E.M."/>
            <person name="Foster-Nyarko E."/>
            <person name="Jarju S."/>
            <person name="Secka A."/>
            <person name="Antonio M."/>
            <person name="Oren A."/>
            <person name="Chaudhuri R.R."/>
            <person name="La Ragione R."/>
            <person name="Hildebrand F."/>
            <person name="Pallen M.J."/>
        </authorList>
    </citation>
    <scope>NUCLEOTIDE SEQUENCE</scope>
    <source>
        <strain evidence="8">CHK160-4876</strain>
    </source>
</reference>
<evidence type="ECO:0000256" key="2">
    <source>
        <dbReference type="ARBA" id="ARBA00022448"/>
    </source>
</evidence>
<dbReference type="EMBL" id="DYTV01000024">
    <property type="protein sequence ID" value="HJH10476.1"/>
    <property type="molecule type" value="Genomic_DNA"/>
</dbReference>
<dbReference type="InterPro" id="IPR011701">
    <property type="entry name" value="MFS"/>
</dbReference>
<feature type="transmembrane region" description="Helical" evidence="6">
    <location>
        <begin position="12"/>
        <end position="33"/>
    </location>
</feature>
<feature type="transmembrane region" description="Helical" evidence="6">
    <location>
        <begin position="274"/>
        <end position="294"/>
    </location>
</feature>
<feature type="transmembrane region" description="Helical" evidence="6">
    <location>
        <begin position="133"/>
        <end position="155"/>
    </location>
</feature>
<keyword evidence="4 6" id="KW-1133">Transmembrane helix</keyword>
<dbReference type="PROSITE" id="PS50850">
    <property type="entry name" value="MFS"/>
    <property type="match status" value="1"/>
</dbReference>
<evidence type="ECO:0000313" key="8">
    <source>
        <dbReference type="EMBL" id="HJH10476.1"/>
    </source>
</evidence>
<organism evidence="8 9">
    <name type="scientific">Metalysinibacillus jejuensis</name>
    <dbReference type="NCBI Taxonomy" id="914327"/>
    <lineage>
        <taxon>Bacteria</taxon>
        <taxon>Bacillati</taxon>
        <taxon>Bacillota</taxon>
        <taxon>Bacilli</taxon>
        <taxon>Bacillales</taxon>
        <taxon>Caryophanaceae</taxon>
        <taxon>Metalysinibacillus</taxon>
    </lineage>
</organism>
<evidence type="ECO:0000313" key="9">
    <source>
        <dbReference type="Proteomes" id="UP000700212"/>
    </source>
</evidence>
<dbReference type="InterPro" id="IPR052714">
    <property type="entry name" value="MFS_Exporter"/>
</dbReference>
<comment type="subcellular location">
    <subcellularLocation>
        <location evidence="1">Cell membrane</location>
        <topology evidence="1">Multi-pass membrane protein</topology>
    </subcellularLocation>
</comment>
<gene>
    <name evidence="8" type="ORF">K8V30_02080</name>
</gene>
<feature type="transmembrane region" description="Helical" evidence="6">
    <location>
        <begin position="99"/>
        <end position="121"/>
    </location>
</feature>
<dbReference type="InterPro" id="IPR036259">
    <property type="entry name" value="MFS_trans_sf"/>
</dbReference>
<dbReference type="SUPFAM" id="SSF103473">
    <property type="entry name" value="MFS general substrate transporter"/>
    <property type="match status" value="1"/>
</dbReference>
<feature type="transmembrane region" description="Helical" evidence="6">
    <location>
        <begin position="334"/>
        <end position="358"/>
    </location>
</feature>
<feature type="domain" description="Major facilitator superfamily (MFS) profile" evidence="7">
    <location>
        <begin position="166"/>
        <end position="398"/>
    </location>
</feature>
<keyword evidence="5 6" id="KW-0472">Membrane</keyword>
<dbReference type="Pfam" id="PF07690">
    <property type="entry name" value="MFS_1"/>
    <property type="match status" value="1"/>
</dbReference>
<feature type="transmembrane region" description="Helical" evidence="6">
    <location>
        <begin position="75"/>
        <end position="93"/>
    </location>
</feature>
<evidence type="ECO:0000259" key="7">
    <source>
        <dbReference type="PROSITE" id="PS50850"/>
    </source>
</evidence>
<dbReference type="Gene3D" id="1.20.1250.20">
    <property type="entry name" value="MFS general substrate transporter like domains"/>
    <property type="match status" value="1"/>
</dbReference>
<dbReference type="GO" id="GO:0005886">
    <property type="term" value="C:plasma membrane"/>
    <property type="evidence" value="ECO:0007669"/>
    <property type="project" value="UniProtKB-SubCell"/>
</dbReference>
<name>A0A921T4L7_9BACL</name>
<comment type="caution">
    <text evidence="8">The sequence shown here is derived from an EMBL/GenBank/DDBJ whole genome shotgun (WGS) entry which is preliminary data.</text>
</comment>
<feature type="transmembrane region" description="Helical" evidence="6">
    <location>
        <begin position="364"/>
        <end position="383"/>
    </location>
</feature>
<evidence type="ECO:0000256" key="5">
    <source>
        <dbReference type="ARBA" id="ARBA00023136"/>
    </source>
</evidence>
<proteinExistence type="predicted"/>